<evidence type="ECO:0000256" key="1">
    <source>
        <dbReference type="ARBA" id="ARBA00010364"/>
    </source>
</evidence>
<gene>
    <name evidence="3" type="ORF">UW79_C0023G0006</name>
</gene>
<dbReference type="NCBIfam" id="TIGR00251">
    <property type="entry name" value="DUF167 family protein"/>
    <property type="match status" value="1"/>
</dbReference>
<protein>
    <recommendedName>
        <fullName evidence="2">UPF0235 protein UW79_C0023G0006</fullName>
    </recommendedName>
</protein>
<proteinExistence type="inferred from homology"/>
<evidence type="ECO:0000256" key="2">
    <source>
        <dbReference type="HAMAP-Rule" id="MF_00634"/>
    </source>
</evidence>
<reference evidence="3 4" key="1">
    <citation type="journal article" date="2015" name="Nature">
        <title>rRNA introns, odd ribosomes, and small enigmatic genomes across a large radiation of phyla.</title>
        <authorList>
            <person name="Brown C.T."/>
            <person name="Hug L.A."/>
            <person name="Thomas B.C."/>
            <person name="Sharon I."/>
            <person name="Castelle C.J."/>
            <person name="Singh A."/>
            <person name="Wilkins M.J."/>
            <person name="Williams K.H."/>
            <person name="Banfield J.F."/>
        </authorList>
    </citation>
    <scope>NUCLEOTIDE SEQUENCE [LARGE SCALE GENOMIC DNA]</scope>
</reference>
<dbReference type="Gene3D" id="3.30.1200.10">
    <property type="entry name" value="YggU-like"/>
    <property type="match status" value="1"/>
</dbReference>
<comment type="caution">
    <text evidence="3">The sequence shown here is derived from an EMBL/GenBank/DDBJ whole genome shotgun (WGS) entry which is preliminary data.</text>
</comment>
<dbReference type="Proteomes" id="UP000034032">
    <property type="component" value="Unassembled WGS sequence"/>
</dbReference>
<dbReference type="EMBL" id="LCJR01000023">
    <property type="protein sequence ID" value="KKT81233.1"/>
    <property type="molecule type" value="Genomic_DNA"/>
</dbReference>
<dbReference type="PANTHER" id="PTHR13420:SF7">
    <property type="entry name" value="UPF0235 PROTEIN C15ORF40"/>
    <property type="match status" value="1"/>
</dbReference>
<dbReference type="AlphaFoldDB" id="A0A0G1KCB2"/>
<dbReference type="GO" id="GO:0005737">
    <property type="term" value="C:cytoplasm"/>
    <property type="evidence" value="ECO:0007669"/>
    <property type="project" value="TreeGrafter"/>
</dbReference>
<accession>A0A0G1KCB2</accession>
<sequence length="77" mass="8422">MRIIVKAKPNAKEEKVEANPDGSGFVVSVKEPPVRGMANEAIIRALAGHFKVSRFQVRIISGYTSRQKVIEVSGIQS</sequence>
<evidence type="ECO:0000313" key="3">
    <source>
        <dbReference type="EMBL" id="KKT81233.1"/>
    </source>
</evidence>
<evidence type="ECO:0000313" key="4">
    <source>
        <dbReference type="Proteomes" id="UP000034032"/>
    </source>
</evidence>
<organism evidence="3 4">
    <name type="scientific">Candidatus Yanofskybacteria bacterium GW2011_GWA2_44_9</name>
    <dbReference type="NCBI Taxonomy" id="1619025"/>
    <lineage>
        <taxon>Bacteria</taxon>
        <taxon>Candidatus Yanofskyibacteriota</taxon>
    </lineage>
</organism>
<dbReference type="HAMAP" id="MF_00634">
    <property type="entry name" value="UPF0235"/>
    <property type="match status" value="1"/>
</dbReference>
<dbReference type="InterPro" id="IPR003746">
    <property type="entry name" value="DUF167"/>
</dbReference>
<dbReference type="SUPFAM" id="SSF69786">
    <property type="entry name" value="YggU-like"/>
    <property type="match status" value="1"/>
</dbReference>
<name>A0A0G1KCB2_9BACT</name>
<dbReference type="Pfam" id="PF02594">
    <property type="entry name" value="DUF167"/>
    <property type="match status" value="1"/>
</dbReference>
<dbReference type="PANTHER" id="PTHR13420">
    <property type="entry name" value="UPF0235 PROTEIN C15ORF40"/>
    <property type="match status" value="1"/>
</dbReference>
<dbReference type="SMART" id="SM01152">
    <property type="entry name" value="DUF167"/>
    <property type="match status" value="1"/>
</dbReference>
<comment type="similarity">
    <text evidence="1 2">Belongs to the UPF0235 family.</text>
</comment>
<dbReference type="InterPro" id="IPR036591">
    <property type="entry name" value="YggU-like_sf"/>
</dbReference>